<keyword evidence="5 8" id="KW-0658">Purine biosynthesis</keyword>
<dbReference type="SUPFAM" id="SSF56104">
    <property type="entry name" value="SAICAR synthase-like"/>
    <property type="match status" value="1"/>
</dbReference>
<dbReference type="HAMAP" id="MF_00137">
    <property type="entry name" value="SAICAR_synth"/>
    <property type="match status" value="1"/>
</dbReference>
<dbReference type="EMBL" id="CP136426">
    <property type="protein sequence ID" value="WOC51015.1"/>
    <property type="molecule type" value="Genomic_DNA"/>
</dbReference>
<dbReference type="GO" id="GO:0004639">
    <property type="term" value="F:phosphoribosylaminoimidazolesuccinocarboxamide synthase activity"/>
    <property type="evidence" value="ECO:0007669"/>
    <property type="project" value="UniProtKB-UniRule"/>
</dbReference>
<dbReference type="InterPro" id="IPR033934">
    <property type="entry name" value="SAICAR_synt_PurC"/>
</dbReference>
<protein>
    <recommendedName>
        <fullName evidence="8">Phosphoribosylaminoimidazole-succinocarboxamide synthase</fullName>
        <ecNumber evidence="8">6.3.2.6</ecNumber>
    </recommendedName>
    <alternativeName>
        <fullName evidence="8">SAICAR synthetase</fullName>
    </alternativeName>
</protein>
<dbReference type="CDD" id="cd01415">
    <property type="entry name" value="SAICAR_synt_PurC"/>
    <property type="match status" value="1"/>
</dbReference>
<dbReference type="FunFam" id="3.30.470.20:FF:000006">
    <property type="entry name" value="Phosphoribosylaminoimidazole-succinocarboxamide synthase"/>
    <property type="match status" value="1"/>
</dbReference>
<dbReference type="Pfam" id="PF01259">
    <property type="entry name" value="SAICAR_synt"/>
    <property type="match status" value="1"/>
</dbReference>
<dbReference type="Gene3D" id="3.30.200.20">
    <property type="entry name" value="Phosphorylase Kinase, domain 1"/>
    <property type="match status" value="1"/>
</dbReference>
<evidence type="ECO:0000256" key="1">
    <source>
        <dbReference type="ARBA" id="ARBA00004672"/>
    </source>
</evidence>
<evidence type="ECO:0000256" key="2">
    <source>
        <dbReference type="ARBA" id="ARBA00010190"/>
    </source>
</evidence>
<evidence type="ECO:0000256" key="4">
    <source>
        <dbReference type="ARBA" id="ARBA00022741"/>
    </source>
</evidence>
<keyword evidence="11" id="KW-1185">Reference proteome</keyword>
<dbReference type="NCBIfam" id="TIGR00081">
    <property type="entry name" value="purC"/>
    <property type="match status" value="1"/>
</dbReference>
<dbReference type="PANTHER" id="PTHR43599">
    <property type="entry name" value="MULTIFUNCTIONAL PROTEIN ADE2"/>
    <property type="match status" value="1"/>
</dbReference>
<evidence type="ECO:0000313" key="11">
    <source>
        <dbReference type="Proteomes" id="UP001432059"/>
    </source>
</evidence>
<comment type="similarity">
    <text evidence="2 8">Belongs to the SAICAR synthetase family.</text>
</comment>
<dbReference type="InterPro" id="IPR028923">
    <property type="entry name" value="SAICAR_synt/ADE2_N"/>
</dbReference>
<comment type="pathway">
    <text evidence="1 8">Purine metabolism; IMP biosynthesis via de novo pathway; 5-amino-1-(5-phospho-D-ribosyl)imidazole-4-carboxamide from 5-amino-1-(5-phospho-D-ribosyl)imidazole-4-carboxylate: step 1/2.</text>
</comment>
<evidence type="ECO:0000256" key="5">
    <source>
        <dbReference type="ARBA" id="ARBA00022755"/>
    </source>
</evidence>
<keyword evidence="6 8" id="KW-0067">ATP-binding</keyword>
<feature type="domain" description="SAICAR synthetase/ADE2 N-terminal" evidence="9">
    <location>
        <begin position="50"/>
        <end position="275"/>
    </location>
</feature>
<dbReference type="GO" id="GO:0006189">
    <property type="term" value="P:'de novo' IMP biosynthetic process"/>
    <property type="evidence" value="ECO:0007669"/>
    <property type="project" value="UniProtKB-UniRule"/>
</dbReference>
<proteinExistence type="inferred from homology"/>
<dbReference type="AlphaFoldDB" id="A0AAU0EZA7"/>
<comment type="catalytic activity">
    <reaction evidence="7 8">
        <text>5-amino-1-(5-phospho-D-ribosyl)imidazole-4-carboxylate + L-aspartate + ATP = (2S)-2-[5-amino-1-(5-phospho-beta-D-ribosyl)imidazole-4-carboxamido]succinate + ADP + phosphate + 2 H(+)</text>
        <dbReference type="Rhea" id="RHEA:22628"/>
        <dbReference type="ChEBI" id="CHEBI:15378"/>
        <dbReference type="ChEBI" id="CHEBI:29991"/>
        <dbReference type="ChEBI" id="CHEBI:30616"/>
        <dbReference type="ChEBI" id="CHEBI:43474"/>
        <dbReference type="ChEBI" id="CHEBI:58443"/>
        <dbReference type="ChEBI" id="CHEBI:77657"/>
        <dbReference type="ChEBI" id="CHEBI:456216"/>
        <dbReference type="EC" id="6.3.2.6"/>
    </reaction>
</comment>
<dbReference type="InterPro" id="IPR001636">
    <property type="entry name" value="SAICAR_synth"/>
</dbReference>
<accession>A0AAU0EZA7</accession>
<evidence type="ECO:0000313" key="10">
    <source>
        <dbReference type="EMBL" id="WOC51015.1"/>
    </source>
</evidence>
<name>A0AAU0EZA7_9FLAO</name>
<dbReference type="PROSITE" id="PS01057">
    <property type="entry name" value="SAICAR_SYNTHETASE_1"/>
    <property type="match status" value="1"/>
</dbReference>
<dbReference type="InterPro" id="IPR018236">
    <property type="entry name" value="SAICAR_synthetase_CS"/>
</dbReference>
<dbReference type="GO" id="GO:0005524">
    <property type="term" value="F:ATP binding"/>
    <property type="evidence" value="ECO:0007669"/>
    <property type="project" value="UniProtKB-KW"/>
</dbReference>
<dbReference type="EC" id="6.3.2.6" evidence="8"/>
<evidence type="ECO:0000256" key="6">
    <source>
        <dbReference type="ARBA" id="ARBA00022840"/>
    </source>
</evidence>
<sequence length="282" mass="32706">MKGFLVIVYNIFKHNVNLRIFVEQIHCKTIYKSNINSNKTNLMSEKREMLYEGKAKQIFLTDNPEEVIVKFKDDATAFNAQKKGSFDRKGELNNAITTLIFEYLKEKGVDTHFIKHLNDREQLVRKVEIIPLEMVVRNYAAGSMAQRLGVEEGTKSPVTIFDICYKKDELGDPLINDYHAIFLGAATREELDEMYALTGKINELLKELFDKMNIILVDFKIELGKTSDGKIILADEISPDTCRLWDKDTMKKLDKDRFRRDLGEITEAYVEIYERLKSTLNK</sequence>
<evidence type="ECO:0000256" key="8">
    <source>
        <dbReference type="HAMAP-Rule" id="MF_00137"/>
    </source>
</evidence>
<gene>
    <name evidence="8 10" type="primary">purC</name>
    <name evidence="10" type="ORF">BPO_0368</name>
</gene>
<dbReference type="Proteomes" id="UP001432059">
    <property type="component" value="Chromosome"/>
</dbReference>
<dbReference type="PANTHER" id="PTHR43599:SF3">
    <property type="entry name" value="SI:DKEY-6E2.2"/>
    <property type="match status" value="1"/>
</dbReference>
<reference evidence="10" key="1">
    <citation type="submission" date="2023-10" db="EMBL/GenBank/DDBJ databases">
        <title>Characterization and whole genome sequencing of a novel strain of Bergeyella porcorum QD2021 isolated from pig.</title>
        <authorList>
            <person name="Liu G."/>
            <person name="Chen C."/>
            <person name="Han X."/>
        </authorList>
    </citation>
    <scope>NUCLEOTIDE SEQUENCE</scope>
    <source>
        <strain evidence="10">QD2021</strain>
    </source>
</reference>
<dbReference type="Gene3D" id="3.30.470.20">
    <property type="entry name" value="ATP-grasp fold, B domain"/>
    <property type="match status" value="1"/>
</dbReference>
<dbReference type="InterPro" id="IPR050089">
    <property type="entry name" value="SAICAR_synthetase"/>
</dbReference>
<evidence type="ECO:0000259" key="9">
    <source>
        <dbReference type="Pfam" id="PF01259"/>
    </source>
</evidence>
<keyword evidence="4 8" id="KW-0547">Nucleotide-binding</keyword>
<dbReference type="KEGG" id="bpor:BPO_0368"/>
<dbReference type="GO" id="GO:0009236">
    <property type="term" value="P:cobalamin biosynthetic process"/>
    <property type="evidence" value="ECO:0007669"/>
    <property type="project" value="InterPro"/>
</dbReference>
<evidence type="ECO:0000256" key="7">
    <source>
        <dbReference type="ARBA" id="ARBA00048475"/>
    </source>
</evidence>
<keyword evidence="3 8" id="KW-0436">Ligase</keyword>
<organism evidence="10 11">
    <name type="scientific">Bergeyella porcorum</name>
    <dbReference type="NCBI Taxonomy" id="1735111"/>
    <lineage>
        <taxon>Bacteria</taxon>
        <taxon>Pseudomonadati</taxon>
        <taxon>Bacteroidota</taxon>
        <taxon>Flavobacteriia</taxon>
        <taxon>Flavobacteriales</taxon>
        <taxon>Weeksellaceae</taxon>
        <taxon>Bergeyella</taxon>
    </lineage>
</organism>
<evidence type="ECO:0000256" key="3">
    <source>
        <dbReference type="ARBA" id="ARBA00022598"/>
    </source>
</evidence>